<dbReference type="GeneID" id="54547577"/>
<dbReference type="RefSeq" id="XP_033648911.1">
    <property type="nucleotide sequence ID" value="XM_033794402.1"/>
</dbReference>
<feature type="transmembrane region" description="Helical" evidence="2">
    <location>
        <begin position="104"/>
        <end position="122"/>
    </location>
</feature>
<sequence length="132" mass="15397">MERRWRGDGEEMERRWRGDGERGRGEEKGERKRTRRRKRLLLINSIANGLYPYPFPFFQIHTPQTYIVRNSKKMNTLPATPTTLPLQRTRPESGAESSPPRRPFLSLSLCLSLFLSLVFCCSRSRADGARNE</sequence>
<evidence type="ECO:0000313" key="3">
    <source>
        <dbReference type="EMBL" id="KAF2271372.1"/>
    </source>
</evidence>
<feature type="region of interest" description="Disordered" evidence="1">
    <location>
        <begin position="73"/>
        <end position="102"/>
    </location>
</feature>
<proteinExistence type="predicted"/>
<name>A0A6A6J4Q4_WESOR</name>
<evidence type="ECO:0000313" key="4">
    <source>
        <dbReference type="Proteomes" id="UP000800097"/>
    </source>
</evidence>
<protein>
    <submittedName>
        <fullName evidence="3">Uncharacterized protein</fullName>
    </submittedName>
</protein>
<accession>A0A6A6J4Q4</accession>
<dbReference type="Proteomes" id="UP000800097">
    <property type="component" value="Unassembled WGS sequence"/>
</dbReference>
<keyword evidence="2" id="KW-0472">Membrane</keyword>
<evidence type="ECO:0000256" key="2">
    <source>
        <dbReference type="SAM" id="Phobius"/>
    </source>
</evidence>
<dbReference type="EMBL" id="ML986546">
    <property type="protein sequence ID" value="KAF2271372.1"/>
    <property type="molecule type" value="Genomic_DNA"/>
</dbReference>
<dbReference type="AlphaFoldDB" id="A0A6A6J4Q4"/>
<organism evidence="3 4">
    <name type="scientific">Westerdykella ornata</name>
    <dbReference type="NCBI Taxonomy" id="318751"/>
    <lineage>
        <taxon>Eukaryota</taxon>
        <taxon>Fungi</taxon>
        <taxon>Dikarya</taxon>
        <taxon>Ascomycota</taxon>
        <taxon>Pezizomycotina</taxon>
        <taxon>Dothideomycetes</taxon>
        <taxon>Pleosporomycetidae</taxon>
        <taxon>Pleosporales</taxon>
        <taxon>Sporormiaceae</taxon>
        <taxon>Westerdykella</taxon>
    </lineage>
</organism>
<feature type="compositionally biased region" description="Low complexity" evidence="1">
    <location>
        <begin position="76"/>
        <end position="88"/>
    </location>
</feature>
<evidence type="ECO:0000256" key="1">
    <source>
        <dbReference type="SAM" id="MobiDB-lite"/>
    </source>
</evidence>
<keyword evidence="2" id="KW-0812">Transmembrane</keyword>
<feature type="region of interest" description="Disordered" evidence="1">
    <location>
        <begin position="1"/>
        <end position="35"/>
    </location>
</feature>
<keyword evidence="2" id="KW-1133">Transmembrane helix</keyword>
<feature type="transmembrane region" description="Helical" evidence="2">
    <location>
        <begin position="40"/>
        <end position="60"/>
    </location>
</feature>
<reference evidence="3" key="1">
    <citation type="journal article" date="2020" name="Stud. Mycol.">
        <title>101 Dothideomycetes genomes: a test case for predicting lifestyles and emergence of pathogens.</title>
        <authorList>
            <person name="Haridas S."/>
            <person name="Albert R."/>
            <person name="Binder M."/>
            <person name="Bloem J."/>
            <person name="Labutti K."/>
            <person name="Salamov A."/>
            <person name="Andreopoulos B."/>
            <person name="Baker S."/>
            <person name="Barry K."/>
            <person name="Bills G."/>
            <person name="Bluhm B."/>
            <person name="Cannon C."/>
            <person name="Castanera R."/>
            <person name="Culley D."/>
            <person name="Daum C."/>
            <person name="Ezra D."/>
            <person name="Gonzalez J."/>
            <person name="Henrissat B."/>
            <person name="Kuo A."/>
            <person name="Liang C."/>
            <person name="Lipzen A."/>
            <person name="Lutzoni F."/>
            <person name="Magnuson J."/>
            <person name="Mondo S."/>
            <person name="Nolan M."/>
            <person name="Ohm R."/>
            <person name="Pangilinan J."/>
            <person name="Park H.-J."/>
            <person name="Ramirez L."/>
            <person name="Alfaro M."/>
            <person name="Sun H."/>
            <person name="Tritt A."/>
            <person name="Yoshinaga Y."/>
            <person name="Zwiers L.-H."/>
            <person name="Turgeon B."/>
            <person name="Goodwin S."/>
            <person name="Spatafora J."/>
            <person name="Crous P."/>
            <person name="Grigoriev I."/>
        </authorList>
    </citation>
    <scope>NUCLEOTIDE SEQUENCE</scope>
    <source>
        <strain evidence="3">CBS 379.55</strain>
    </source>
</reference>
<gene>
    <name evidence="3" type="ORF">EI97DRAFT_285804</name>
</gene>
<keyword evidence="4" id="KW-1185">Reference proteome</keyword>
<feature type="compositionally biased region" description="Basic and acidic residues" evidence="1">
    <location>
        <begin position="1"/>
        <end position="30"/>
    </location>
</feature>